<evidence type="ECO:0000313" key="5">
    <source>
        <dbReference type="Proteomes" id="UP000789405"/>
    </source>
</evidence>
<name>A0A9N9IL52_9GLOM</name>
<accession>A0A9N9IL52</accession>
<dbReference type="AlphaFoldDB" id="A0A9N9IL52"/>
<keyword evidence="1" id="KW-0547">Nucleotide-binding</keyword>
<dbReference type="EMBL" id="CAJVPY010013642">
    <property type="protein sequence ID" value="CAG8741879.1"/>
    <property type="molecule type" value="Genomic_DNA"/>
</dbReference>
<evidence type="ECO:0000256" key="1">
    <source>
        <dbReference type="ARBA" id="ARBA00022741"/>
    </source>
</evidence>
<dbReference type="InterPro" id="IPR011009">
    <property type="entry name" value="Kinase-like_dom_sf"/>
</dbReference>
<organism evidence="4 5">
    <name type="scientific">Dentiscutata erythropus</name>
    <dbReference type="NCBI Taxonomy" id="1348616"/>
    <lineage>
        <taxon>Eukaryota</taxon>
        <taxon>Fungi</taxon>
        <taxon>Fungi incertae sedis</taxon>
        <taxon>Mucoromycota</taxon>
        <taxon>Glomeromycotina</taxon>
        <taxon>Glomeromycetes</taxon>
        <taxon>Diversisporales</taxon>
        <taxon>Gigasporaceae</taxon>
        <taxon>Dentiscutata</taxon>
    </lineage>
</organism>
<dbReference type="Pfam" id="PF00069">
    <property type="entry name" value="Pkinase"/>
    <property type="match status" value="1"/>
</dbReference>
<dbReference type="GO" id="GO:0005524">
    <property type="term" value="F:ATP binding"/>
    <property type="evidence" value="ECO:0007669"/>
    <property type="project" value="UniProtKB-KW"/>
</dbReference>
<keyword evidence="5" id="KW-1185">Reference proteome</keyword>
<evidence type="ECO:0000313" key="4">
    <source>
        <dbReference type="EMBL" id="CAG8741879.1"/>
    </source>
</evidence>
<comment type="caution">
    <text evidence="4">The sequence shown here is derived from an EMBL/GenBank/DDBJ whole genome shotgun (WGS) entry which is preliminary data.</text>
</comment>
<feature type="domain" description="Protein kinase" evidence="3">
    <location>
        <begin position="25"/>
        <end position="75"/>
    </location>
</feature>
<dbReference type="Gene3D" id="1.10.510.10">
    <property type="entry name" value="Transferase(Phosphotransferase) domain 1"/>
    <property type="match status" value="1"/>
</dbReference>
<dbReference type="SUPFAM" id="SSF56112">
    <property type="entry name" value="Protein kinase-like (PK-like)"/>
    <property type="match status" value="1"/>
</dbReference>
<dbReference type="InterPro" id="IPR051681">
    <property type="entry name" value="Ser/Thr_Kinases-Pseudokinases"/>
</dbReference>
<feature type="non-terminal residue" evidence="4">
    <location>
        <position position="134"/>
    </location>
</feature>
<keyword evidence="2" id="KW-0067">ATP-binding</keyword>
<dbReference type="InterPro" id="IPR000719">
    <property type="entry name" value="Prot_kinase_dom"/>
</dbReference>
<sequence>MGLKEFMIENFDCLKYRNFQPIIIEGKTYALKCLNNKDFDYKTIKRIRNEIKTMHNLDHPNIIKLYGISKDRENVIPGTPSSYSDLYRRCWSSYPDQRPSLDQILSELVEIMTFTTVDIITNRISSDYYDYEKK</sequence>
<reference evidence="4" key="1">
    <citation type="submission" date="2021-06" db="EMBL/GenBank/DDBJ databases">
        <authorList>
            <person name="Kallberg Y."/>
            <person name="Tangrot J."/>
            <person name="Rosling A."/>
        </authorList>
    </citation>
    <scope>NUCLEOTIDE SEQUENCE</scope>
    <source>
        <strain evidence="4">MA453B</strain>
    </source>
</reference>
<evidence type="ECO:0000259" key="3">
    <source>
        <dbReference type="Pfam" id="PF00069"/>
    </source>
</evidence>
<protein>
    <submittedName>
        <fullName evidence="4">28811_t:CDS:1</fullName>
    </submittedName>
</protein>
<dbReference type="OrthoDB" id="2353542at2759"/>
<dbReference type="GO" id="GO:0004674">
    <property type="term" value="F:protein serine/threonine kinase activity"/>
    <property type="evidence" value="ECO:0007669"/>
    <property type="project" value="TreeGrafter"/>
</dbReference>
<dbReference type="Gene3D" id="3.30.200.20">
    <property type="entry name" value="Phosphorylase Kinase, domain 1"/>
    <property type="match status" value="1"/>
</dbReference>
<dbReference type="PANTHER" id="PTHR44329:SF298">
    <property type="entry name" value="MIXED LINEAGE KINASE DOMAIN-LIKE PROTEIN"/>
    <property type="match status" value="1"/>
</dbReference>
<dbReference type="PANTHER" id="PTHR44329">
    <property type="entry name" value="SERINE/THREONINE-PROTEIN KINASE TNNI3K-RELATED"/>
    <property type="match status" value="1"/>
</dbReference>
<gene>
    <name evidence="4" type="ORF">DERYTH_LOCUS16080</name>
</gene>
<evidence type="ECO:0000256" key="2">
    <source>
        <dbReference type="ARBA" id="ARBA00022840"/>
    </source>
</evidence>
<dbReference type="Proteomes" id="UP000789405">
    <property type="component" value="Unassembled WGS sequence"/>
</dbReference>
<proteinExistence type="predicted"/>